<comment type="caution">
    <text evidence="1">The sequence shown here is derived from an EMBL/GenBank/DDBJ whole genome shotgun (WGS) entry which is preliminary data.</text>
</comment>
<dbReference type="Proteomes" id="UP000693981">
    <property type="component" value="Unassembled WGS sequence"/>
</dbReference>
<accession>A0A8T1WZ27</accession>
<reference evidence="1" key="1">
    <citation type="submission" date="2021-02" db="EMBL/GenBank/DDBJ databases">
        <authorList>
            <person name="Palmer J.M."/>
        </authorList>
    </citation>
    <scope>NUCLEOTIDE SEQUENCE</scope>
    <source>
        <strain evidence="1">SCRP23</strain>
    </source>
</reference>
<evidence type="ECO:0000313" key="1">
    <source>
        <dbReference type="EMBL" id="KAG7397488.1"/>
    </source>
</evidence>
<evidence type="ECO:0000313" key="2">
    <source>
        <dbReference type="Proteomes" id="UP000693981"/>
    </source>
</evidence>
<organism evidence="1 2">
    <name type="scientific">Phytophthora boehmeriae</name>
    <dbReference type="NCBI Taxonomy" id="109152"/>
    <lineage>
        <taxon>Eukaryota</taxon>
        <taxon>Sar</taxon>
        <taxon>Stramenopiles</taxon>
        <taxon>Oomycota</taxon>
        <taxon>Peronosporomycetes</taxon>
        <taxon>Peronosporales</taxon>
        <taxon>Peronosporaceae</taxon>
        <taxon>Phytophthora</taxon>
    </lineage>
</organism>
<dbReference type="EMBL" id="JAGDFL010000110">
    <property type="protein sequence ID" value="KAG7397488.1"/>
    <property type="molecule type" value="Genomic_DNA"/>
</dbReference>
<protein>
    <submittedName>
        <fullName evidence="1">WD_REPEATS_REGION domain-containing protein</fullName>
    </submittedName>
</protein>
<proteinExistence type="predicted"/>
<name>A0A8T1WZ27_9STRA</name>
<keyword evidence="2" id="KW-1185">Reference proteome</keyword>
<sequence length="208" mass="24175">MPLNGRQILPRFLIPEPREMFNARPPSDQVMQAAYQREIANLEQAKRMDEEHSQMLAVRQRAVQQNDLQVKAEQAVARRELNAFLNNQIKEKRQQKAASAGHNCYSYGDIKILPLELGISDEIRRLEKQKLNQRLNEQVAAKVALKKDRRALDQAESAYYISKLMLQDESERQEMAERKRVEKETMLAGWSQQKAIQAQKKALKVHLK</sequence>
<dbReference type="AlphaFoldDB" id="A0A8T1WZ27"/>
<gene>
    <name evidence="1" type="primary">WDR31</name>
    <name evidence="1" type="ORF">PHYBOEH_000640</name>
</gene>
<dbReference type="OrthoDB" id="125906at2759"/>